<feature type="region of interest" description="Disordered" evidence="4">
    <location>
        <begin position="439"/>
        <end position="569"/>
    </location>
</feature>
<dbReference type="HAMAP" id="MF_03069">
    <property type="entry name" value="Kintoun"/>
    <property type="match status" value="1"/>
</dbReference>
<sequence length="820" mass="89403">MHNVGLKKLRLFLIFPSPLFLPLLPGVGGVTMATSTRCPRLSSLAVTDLHRLTLRRPATLRRVPPTRPQIHLPWPLGKEPRGSMAKAAASSPLEDLDLSGEEVQQLTSAFQDPEFRRMFSEYAEEITDPENRRRYEEEITALERERGVEVRFVHPEPGHVLRTSLDGTRRCFVNVCSNALVCAPSSRPGSRGAASGSQWSLPYSLAPGREYAGGRGSRYTVYDVVFHPDALALARRHERFRQMLDATALEAVEKQFGVKLDRRNAKILKVKYKGTPEAAVLRTPLPEGSPARPDGEPESPLPDFPYPYRYPEAAGSAAIPRPQAPSPPEAVLQPAPTEPSYSVVQRHHVDLQDYRCSRDSAPSTVPQELVVTIELPLLRSAEQAALEVTGKLLCLDSRKPDYRLRLSLPYPVDDSCGKAQFNKARRQLVVTLPVALTATRPEPAATPEEGADRPGTDGAPCASAHQGQAGPAGVGGADGGADPSRTGTADAGITTPDADGEERVSEPEERDFSGQERSTAGIREEPPPGAGNSPGDGGGGAPSTSSGDLDRGSSAGRFSPGNKLNTKEPVVSISSNNAVIELAKSPECHGQWREWYYGLNNDSLEERLFVSEENVNEFLEEVLSPPFKQIMPLTPPLIEVLQVTDSKIEIHAKLQECSNSEQLHKKEERVNEGSHLTEKESLEHATTSADSNSSVAVKVLETDSCGSVACMQQGALDVSQKPFAKSQQPESKMEPEFTKDKSAVHSNDEKDNLKEPVITEEKELDGDHPSSLLNKIAVHNTPGFDNIKETNMQDGSVQIIKDHVTHCSFSFHNSLLYDLD</sequence>
<feature type="region of interest" description="Disordered" evidence="4">
    <location>
        <begin position="317"/>
        <end position="340"/>
    </location>
</feature>
<keyword evidence="1 3" id="KW-0963">Cytoplasm</keyword>
<feature type="compositionally biased region" description="Gly residues" evidence="4">
    <location>
        <begin position="532"/>
        <end position="541"/>
    </location>
</feature>
<dbReference type="InterPro" id="IPR050734">
    <property type="entry name" value="PIH1/Kintoun_subfamily"/>
</dbReference>
<protein>
    <recommendedName>
        <fullName evidence="3">Protein kintoun</fullName>
    </recommendedName>
    <alternativeName>
        <fullName evidence="3">Dynein assembly factor 2, axonemal</fullName>
    </alternativeName>
</protein>
<evidence type="ECO:0000259" key="6">
    <source>
        <dbReference type="Pfam" id="PF18201"/>
    </source>
</evidence>
<evidence type="ECO:0000256" key="1">
    <source>
        <dbReference type="ARBA" id="ARBA00022490"/>
    </source>
</evidence>
<organism evidence="7 8">
    <name type="scientific">Balaenoptera musculus</name>
    <name type="common">Blue whale</name>
    <dbReference type="NCBI Taxonomy" id="9771"/>
    <lineage>
        <taxon>Eukaryota</taxon>
        <taxon>Metazoa</taxon>
        <taxon>Chordata</taxon>
        <taxon>Craniata</taxon>
        <taxon>Vertebrata</taxon>
        <taxon>Euteleostomi</taxon>
        <taxon>Mammalia</taxon>
        <taxon>Eutheria</taxon>
        <taxon>Laurasiatheria</taxon>
        <taxon>Artiodactyla</taxon>
        <taxon>Whippomorpha</taxon>
        <taxon>Cetacea</taxon>
        <taxon>Mysticeti</taxon>
        <taxon>Balaenopteridae</taxon>
        <taxon>Balaenoptera</taxon>
    </lineage>
</organism>
<evidence type="ECO:0000259" key="5">
    <source>
        <dbReference type="Pfam" id="PF08190"/>
    </source>
</evidence>
<feature type="compositionally biased region" description="Gly residues" evidence="4">
    <location>
        <begin position="470"/>
        <end position="479"/>
    </location>
</feature>
<dbReference type="InterPro" id="IPR012981">
    <property type="entry name" value="PIH1_N"/>
</dbReference>
<comment type="similarity">
    <text evidence="3">Belongs to the PIH1 family. Kintoun subfamily.</text>
</comment>
<evidence type="ECO:0000256" key="2">
    <source>
        <dbReference type="ARBA" id="ARBA00024190"/>
    </source>
</evidence>
<dbReference type="GO" id="GO:0060285">
    <property type="term" value="P:cilium-dependent cell motility"/>
    <property type="evidence" value="ECO:0007669"/>
    <property type="project" value="UniProtKB-UniRule"/>
</dbReference>
<dbReference type="PANTHER" id="PTHR22997:SF3">
    <property type="entry name" value="PROTEIN KINTOUN"/>
    <property type="match status" value="1"/>
</dbReference>
<comment type="function">
    <text evidence="3">Required for cytoplasmic pre-assembly of axonemal dyneins, thereby playing a central role in motility in cilia and flagella. Involved in pre-assembly of dynein arm complexes in the cytoplasm before intraflagellar transport loads them for the ciliary compartment.</text>
</comment>
<proteinExistence type="inferred from homology"/>
<evidence type="ECO:0000313" key="8">
    <source>
        <dbReference type="RefSeq" id="XP_036698062.1"/>
    </source>
</evidence>
<dbReference type="Pfam" id="PF18201">
    <property type="entry name" value="PIH1_CS"/>
    <property type="match status" value="1"/>
</dbReference>
<dbReference type="InterPro" id="IPR034727">
    <property type="entry name" value="Kintoun"/>
</dbReference>
<dbReference type="GO" id="GO:0120293">
    <property type="term" value="C:dynein axonemal particle"/>
    <property type="evidence" value="ECO:0007669"/>
    <property type="project" value="UniProtKB-SubCell"/>
</dbReference>
<comment type="subcellular location">
    <subcellularLocation>
        <location evidence="3">Cytoplasm</location>
    </subcellularLocation>
    <subcellularLocation>
        <location evidence="2">Dynein axonemal particle</location>
    </subcellularLocation>
    <text evidence="3">Localizes in the apical cytoplasm around the gamma-tubulin-positive pericentriolar region, not in the cilia.</text>
</comment>
<feature type="region of interest" description="Disordered" evidence="4">
    <location>
        <begin position="721"/>
        <end position="751"/>
    </location>
</feature>
<feature type="compositionally biased region" description="Basic and acidic residues" evidence="4">
    <location>
        <begin position="731"/>
        <end position="751"/>
    </location>
</feature>
<name>A0A8B8WLD7_BALMU</name>
<dbReference type="RefSeq" id="XP_036698062.1">
    <property type="nucleotide sequence ID" value="XM_036842167.1"/>
</dbReference>
<evidence type="ECO:0000313" key="7">
    <source>
        <dbReference type="Proteomes" id="UP000694857"/>
    </source>
</evidence>
<dbReference type="Pfam" id="PF08190">
    <property type="entry name" value="PIH1"/>
    <property type="match status" value="1"/>
</dbReference>
<accession>A0A8B8WLD7</accession>
<feature type="compositionally biased region" description="Polar residues" evidence="4">
    <location>
        <begin position="684"/>
        <end position="693"/>
    </location>
</feature>
<reference evidence="8" key="1">
    <citation type="submission" date="2025-08" db="UniProtKB">
        <authorList>
            <consortium name="RefSeq"/>
        </authorList>
    </citation>
    <scope>IDENTIFICATION</scope>
    <source>
        <tissue evidence="8">Epidermis and Blubber</tissue>
    </source>
</reference>
<dbReference type="AlphaFoldDB" id="A0A8B8WLD7"/>
<feature type="region of interest" description="Disordered" evidence="4">
    <location>
        <begin position="659"/>
        <end position="693"/>
    </location>
</feature>
<feature type="domain" description="PIH1 N-terminal" evidence="5">
    <location>
        <begin position="126"/>
        <end position="287"/>
    </location>
</feature>
<dbReference type="GO" id="GO:0003351">
    <property type="term" value="P:epithelial cilium movement involved in extracellular fluid movement"/>
    <property type="evidence" value="ECO:0007669"/>
    <property type="project" value="TreeGrafter"/>
</dbReference>
<feature type="region of interest" description="Disordered" evidence="4">
    <location>
        <begin position="281"/>
        <end position="305"/>
    </location>
</feature>
<dbReference type="GO" id="GO:0005576">
    <property type="term" value="C:extracellular region"/>
    <property type="evidence" value="ECO:0007669"/>
    <property type="project" value="GOC"/>
</dbReference>
<evidence type="ECO:0000256" key="4">
    <source>
        <dbReference type="SAM" id="MobiDB-lite"/>
    </source>
</evidence>
<feature type="domain" description="PIH1D1/2/3 CS-like" evidence="6">
    <location>
        <begin position="336"/>
        <end position="434"/>
    </location>
</feature>
<dbReference type="PANTHER" id="PTHR22997">
    <property type="entry name" value="PIH1 DOMAIN-CONTAINING PROTEIN 1"/>
    <property type="match status" value="1"/>
</dbReference>
<gene>
    <name evidence="3 8" type="primary">DNAAF2</name>
    <name evidence="3" type="synonym">KTU</name>
</gene>
<dbReference type="Proteomes" id="UP000694857">
    <property type="component" value="Chromosome 2"/>
</dbReference>
<keyword evidence="7" id="KW-1185">Reference proteome</keyword>
<dbReference type="CTD" id="55172"/>
<dbReference type="InterPro" id="IPR041442">
    <property type="entry name" value="PIH1D1/2/3_CS-like"/>
</dbReference>
<evidence type="ECO:0000256" key="3">
    <source>
        <dbReference type="HAMAP-Rule" id="MF_03069"/>
    </source>
</evidence>
<comment type="subunit">
    <text evidence="3">Interacts with CFAP300. Interacts with DNAI2 and HSPA1A. Interacts with DYX1C1. Interacts with PIH1D3.</text>
</comment>
<feature type="compositionally biased region" description="Basic and acidic residues" evidence="4">
    <location>
        <begin position="501"/>
        <end position="514"/>
    </location>
</feature>
<dbReference type="GO" id="GO:0070286">
    <property type="term" value="P:axonemal dynein complex assembly"/>
    <property type="evidence" value="ECO:0007669"/>
    <property type="project" value="UniProtKB-UniRule"/>
</dbReference>
<dbReference type="GeneID" id="118889988"/>
<feature type="compositionally biased region" description="Basic and acidic residues" evidence="4">
    <location>
        <begin position="662"/>
        <end position="683"/>
    </location>
</feature>